<dbReference type="Proteomes" id="UP001151760">
    <property type="component" value="Unassembled WGS sequence"/>
</dbReference>
<gene>
    <name evidence="4" type="ORF">Tco_0858011</name>
</gene>
<feature type="region of interest" description="Disordered" evidence="1">
    <location>
        <begin position="265"/>
        <end position="294"/>
    </location>
</feature>
<dbReference type="Gene3D" id="3.30.420.10">
    <property type="entry name" value="Ribonuclease H-like superfamily/Ribonuclease H"/>
    <property type="match status" value="1"/>
</dbReference>
<dbReference type="PROSITE" id="PS50994">
    <property type="entry name" value="INTEGRASE"/>
    <property type="match status" value="1"/>
</dbReference>
<keyword evidence="5" id="KW-1185">Reference proteome</keyword>
<reference evidence="4" key="1">
    <citation type="journal article" date="2022" name="Int. J. Mol. Sci.">
        <title>Draft Genome of Tanacetum Coccineum: Genomic Comparison of Closely Related Tanacetum-Family Plants.</title>
        <authorList>
            <person name="Yamashiro T."/>
            <person name="Shiraishi A."/>
            <person name="Nakayama K."/>
            <person name="Satake H."/>
        </authorList>
    </citation>
    <scope>NUCLEOTIDE SEQUENCE</scope>
</reference>
<dbReference type="InterPro" id="IPR036397">
    <property type="entry name" value="RNaseH_sf"/>
</dbReference>
<evidence type="ECO:0000256" key="1">
    <source>
        <dbReference type="SAM" id="MobiDB-lite"/>
    </source>
</evidence>
<dbReference type="InterPro" id="IPR001584">
    <property type="entry name" value="Integrase_cat-core"/>
</dbReference>
<dbReference type="Pfam" id="PF00665">
    <property type="entry name" value="rve"/>
    <property type="match status" value="1"/>
</dbReference>
<keyword evidence="2" id="KW-0472">Membrane</keyword>
<evidence type="ECO:0000313" key="4">
    <source>
        <dbReference type="EMBL" id="GJT10969.1"/>
    </source>
</evidence>
<dbReference type="PANTHER" id="PTHR42648:SF18">
    <property type="entry name" value="RETROTRANSPOSON, UNCLASSIFIED-LIKE PROTEIN"/>
    <property type="match status" value="1"/>
</dbReference>
<dbReference type="EMBL" id="BQNB010013029">
    <property type="protein sequence ID" value="GJT10969.1"/>
    <property type="molecule type" value="Genomic_DNA"/>
</dbReference>
<evidence type="ECO:0000256" key="2">
    <source>
        <dbReference type="SAM" id="Phobius"/>
    </source>
</evidence>
<feature type="domain" description="Integrase catalytic" evidence="3">
    <location>
        <begin position="1"/>
        <end position="141"/>
    </location>
</feature>
<dbReference type="SUPFAM" id="SSF53098">
    <property type="entry name" value="Ribonuclease H-like"/>
    <property type="match status" value="1"/>
</dbReference>
<reference evidence="4" key="2">
    <citation type="submission" date="2022-01" db="EMBL/GenBank/DDBJ databases">
        <authorList>
            <person name="Yamashiro T."/>
            <person name="Shiraishi A."/>
            <person name="Satake H."/>
            <person name="Nakayama K."/>
        </authorList>
    </citation>
    <scope>NUCLEOTIDE SEQUENCE</scope>
</reference>
<organism evidence="4 5">
    <name type="scientific">Tanacetum coccineum</name>
    <dbReference type="NCBI Taxonomy" id="301880"/>
    <lineage>
        <taxon>Eukaryota</taxon>
        <taxon>Viridiplantae</taxon>
        <taxon>Streptophyta</taxon>
        <taxon>Embryophyta</taxon>
        <taxon>Tracheophyta</taxon>
        <taxon>Spermatophyta</taxon>
        <taxon>Magnoliopsida</taxon>
        <taxon>eudicotyledons</taxon>
        <taxon>Gunneridae</taxon>
        <taxon>Pentapetalae</taxon>
        <taxon>asterids</taxon>
        <taxon>campanulids</taxon>
        <taxon>Asterales</taxon>
        <taxon>Asteraceae</taxon>
        <taxon>Asteroideae</taxon>
        <taxon>Anthemideae</taxon>
        <taxon>Anthemidinae</taxon>
        <taxon>Tanacetum</taxon>
    </lineage>
</organism>
<keyword evidence="2" id="KW-0812">Transmembrane</keyword>
<keyword evidence="2" id="KW-1133">Transmembrane helix</keyword>
<accession>A0ABQ5B9P2</accession>
<sequence>MYPTSWLCGLMRVHSINGKKYILVIVDDYSRFTWVKFLRSKDETPAFVINLLKQLQVGLNKIDRFVWTDNDTEFVNKDLIDYYENVGITHEKTVPRTPQHNGVVERRNRTLVEAARTMLIFSKAPLFLWAEAVATACYTQNYSLNKRKVYASVRFIFGRREIFLCLTILINMIHAFSMLVLLTSGSMYLRLYCYSPVQSKITTSYAIFEGENSGLVPQPPSPTPNVPPTKNDWDSLFCPMFDEYFNPSPSVVQHVLVPVVQEPVVSTGTPSSTRIDQDTPSTSTSKTTQEEQSHVIPTSVEEDDDSIEVAHMDNDLPVSTRLQLQTEALFCYYDALLSSSEHKSYKDALTKSCWIDAMKSSMSLNMWRFGS</sequence>
<name>A0ABQ5B9P2_9ASTR</name>
<evidence type="ECO:0000313" key="5">
    <source>
        <dbReference type="Proteomes" id="UP001151760"/>
    </source>
</evidence>
<feature type="compositionally biased region" description="Polar residues" evidence="1">
    <location>
        <begin position="267"/>
        <end position="280"/>
    </location>
</feature>
<comment type="caution">
    <text evidence="4">The sequence shown here is derived from an EMBL/GenBank/DDBJ whole genome shotgun (WGS) entry which is preliminary data.</text>
</comment>
<dbReference type="InterPro" id="IPR012337">
    <property type="entry name" value="RNaseH-like_sf"/>
</dbReference>
<evidence type="ECO:0000259" key="3">
    <source>
        <dbReference type="PROSITE" id="PS50994"/>
    </source>
</evidence>
<dbReference type="InterPro" id="IPR039537">
    <property type="entry name" value="Retrotran_Ty1/copia-like"/>
</dbReference>
<proteinExistence type="predicted"/>
<dbReference type="PANTHER" id="PTHR42648">
    <property type="entry name" value="TRANSPOSASE, PUTATIVE-RELATED"/>
    <property type="match status" value="1"/>
</dbReference>
<protein>
    <submittedName>
        <fullName evidence="4">Retrovirus-related pol polyprotein from transposon TNT 1-94</fullName>
    </submittedName>
</protein>
<feature type="transmembrane region" description="Helical" evidence="2">
    <location>
        <begin position="162"/>
        <end position="189"/>
    </location>
</feature>